<protein>
    <submittedName>
        <fullName evidence="4">Filament-like plant protein 3 isoform X2</fullName>
    </submittedName>
</protein>
<name>A0AAQ3JQ49_9LILI</name>
<evidence type="ECO:0000256" key="3">
    <source>
        <dbReference type="SAM" id="MobiDB-lite"/>
    </source>
</evidence>
<organism evidence="4 5">
    <name type="scientific">Canna indica</name>
    <name type="common">Indian-shot</name>
    <dbReference type="NCBI Taxonomy" id="4628"/>
    <lineage>
        <taxon>Eukaryota</taxon>
        <taxon>Viridiplantae</taxon>
        <taxon>Streptophyta</taxon>
        <taxon>Embryophyta</taxon>
        <taxon>Tracheophyta</taxon>
        <taxon>Spermatophyta</taxon>
        <taxon>Magnoliopsida</taxon>
        <taxon>Liliopsida</taxon>
        <taxon>Zingiberales</taxon>
        <taxon>Cannaceae</taxon>
        <taxon>Canna</taxon>
    </lineage>
</organism>
<evidence type="ECO:0000313" key="4">
    <source>
        <dbReference type="EMBL" id="WOK93751.1"/>
    </source>
</evidence>
<comment type="similarity">
    <text evidence="1">Belongs to the FPP family.</text>
</comment>
<evidence type="ECO:0000256" key="1">
    <source>
        <dbReference type="ARBA" id="ARBA00005921"/>
    </source>
</evidence>
<dbReference type="AlphaFoldDB" id="A0AAQ3JQ49"/>
<sequence length="203" mass="22749">MEAKAEISTSFDRELCSKIESLEEEKCALKDQLATLAGDLQMRTLELELSISTAEAASKQHLDNIKRVTKLEAECCQLRADARKSSLAHEQKLISNSHYAESVTDSQSDAGEEFLSLDNEQTNARHVTTSMEIHLMDDFLKMEKLVALPEIADHGSSSIEHGDDLDHTSTGESSSRKELESIRLHMTELEEMVEKIVFKFHGI</sequence>
<gene>
    <name evidence="4" type="ORF">Cni_G02452</name>
</gene>
<dbReference type="Pfam" id="PF05911">
    <property type="entry name" value="FPP"/>
    <property type="match status" value="1"/>
</dbReference>
<dbReference type="EMBL" id="CP136890">
    <property type="protein sequence ID" value="WOK93751.1"/>
    <property type="molecule type" value="Genomic_DNA"/>
</dbReference>
<evidence type="ECO:0000256" key="2">
    <source>
        <dbReference type="ARBA" id="ARBA00023054"/>
    </source>
</evidence>
<feature type="region of interest" description="Disordered" evidence="3">
    <location>
        <begin position="156"/>
        <end position="179"/>
    </location>
</feature>
<reference evidence="4 5" key="1">
    <citation type="submission" date="2023-10" db="EMBL/GenBank/DDBJ databases">
        <title>Chromosome-scale genome assembly provides insights into flower coloration mechanisms of Canna indica.</title>
        <authorList>
            <person name="Li C."/>
        </authorList>
    </citation>
    <scope>NUCLEOTIDE SEQUENCE [LARGE SCALE GENOMIC DNA]</scope>
    <source>
        <tissue evidence="4">Flower</tissue>
    </source>
</reference>
<proteinExistence type="inferred from homology"/>
<dbReference type="PANTHER" id="PTHR31580:SF49">
    <property type="entry name" value="FILAMENT-LIKE PLANT PROTEIN 3"/>
    <property type="match status" value="1"/>
</dbReference>
<feature type="compositionally biased region" description="Basic and acidic residues" evidence="3">
    <location>
        <begin position="160"/>
        <end position="179"/>
    </location>
</feature>
<keyword evidence="2" id="KW-0175">Coiled coil</keyword>
<dbReference type="InterPro" id="IPR008587">
    <property type="entry name" value="FPP_plant"/>
</dbReference>
<dbReference type="PANTHER" id="PTHR31580">
    <property type="entry name" value="FILAMENT-LIKE PLANT PROTEIN 4"/>
    <property type="match status" value="1"/>
</dbReference>
<dbReference type="Proteomes" id="UP001327560">
    <property type="component" value="Chromosome 1"/>
</dbReference>
<evidence type="ECO:0000313" key="5">
    <source>
        <dbReference type="Proteomes" id="UP001327560"/>
    </source>
</evidence>
<keyword evidence="5" id="KW-1185">Reference proteome</keyword>
<accession>A0AAQ3JQ49</accession>